<dbReference type="RefSeq" id="WP_133055737.1">
    <property type="nucleotide sequence ID" value="NZ_LQPS01000050.1"/>
</dbReference>
<evidence type="ECO:0000256" key="10">
    <source>
        <dbReference type="SAM" id="SignalP"/>
    </source>
</evidence>
<evidence type="ECO:0000256" key="1">
    <source>
        <dbReference type="ARBA" id="ARBA00004561"/>
    </source>
</evidence>
<sequence>MRNTTGVALAAGMATAAVGLAALGAAGVAQAEPRYHWCPGEQWSGWMGVNWNTNYCHDNHYLDNVPHDPDHWQNGGTFDPNWPPPPQPPYYTR</sequence>
<name>A0A7I9XPF0_9MYCO</name>
<evidence type="ECO:0000256" key="4">
    <source>
        <dbReference type="ARBA" id="ARBA00022889"/>
    </source>
</evidence>
<keyword evidence="5" id="KW-0281">Fimbrium</keyword>
<gene>
    <name evidence="11" type="ORF">MSEN_35820</name>
</gene>
<keyword evidence="4" id="KW-0130">Cell adhesion</keyword>
<feature type="compositionally biased region" description="Pro residues" evidence="9">
    <location>
        <begin position="81"/>
        <end position="93"/>
    </location>
</feature>
<comment type="caution">
    <text evidence="11">The sequence shown here is derived from an EMBL/GenBank/DDBJ whole genome shotgun (WGS) entry which is preliminary data.</text>
</comment>
<feature type="chain" id="PRO_5029472133" description="Pilin" evidence="10">
    <location>
        <begin position="32"/>
        <end position="93"/>
    </location>
</feature>
<evidence type="ECO:0000256" key="5">
    <source>
        <dbReference type="ARBA" id="ARBA00023263"/>
    </source>
</evidence>
<dbReference type="EMBL" id="BLKV01000002">
    <property type="protein sequence ID" value="GFG71862.1"/>
    <property type="molecule type" value="Genomic_DNA"/>
</dbReference>
<comment type="similarity">
    <text evidence="6">Belongs to the mycobacterial pilin family.</text>
</comment>
<protein>
    <recommendedName>
        <fullName evidence="2">Pilin</fullName>
    </recommendedName>
    <alternativeName>
        <fullName evidence="8">Pili structural subunit</fullName>
    </alternativeName>
</protein>
<evidence type="ECO:0000256" key="7">
    <source>
        <dbReference type="ARBA" id="ARBA00093787"/>
    </source>
</evidence>
<reference evidence="11 12" key="1">
    <citation type="journal article" date="2019" name="Emerg. Microbes Infect.">
        <title>Comprehensive subspecies identification of 175 nontuberculous mycobacteria species based on 7547 genomic profiles.</title>
        <authorList>
            <person name="Matsumoto Y."/>
            <person name="Kinjo T."/>
            <person name="Motooka D."/>
            <person name="Nabeya D."/>
            <person name="Jung N."/>
            <person name="Uechi K."/>
            <person name="Horii T."/>
            <person name="Iida T."/>
            <person name="Fujita J."/>
            <person name="Nakamura S."/>
        </authorList>
    </citation>
    <scope>NUCLEOTIDE SEQUENCE [LARGE SCALE GENOMIC DNA]</scope>
    <source>
        <strain evidence="11 12">JCM 16017</strain>
    </source>
</reference>
<evidence type="ECO:0000313" key="11">
    <source>
        <dbReference type="EMBL" id="GFG71862.1"/>
    </source>
</evidence>
<organism evidence="11 12">
    <name type="scientific">Mycolicibacter senuensis</name>
    <dbReference type="NCBI Taxonomy" id="386913"/>
    <lineage>
        <taxon>Bacteria</taxon>
        <taxon>Bacillati</taxon>
        <taxon>Actinomycetota</taxon>
        <taxon>Actinomycetes</taxon>
        <taxon>Mycobacteriales</taxon>
        <taxon>Mycobacteriaceae</taxon>
        <taxon>Mycolicibacter</taxon>
    </lineage>
</organism>
<dbReference type="InterPro" id="IPR058759">
    <property type="entry name" value="Pilin_mycobact"/>
</dbReference>
<evidence type="ECO:0000256" key="8">
    <source>
        <dbReference type="ARBA" id="ARBA00093801"/>
    </source>
</evidence>
<evidence type="ECO:0000256" key="2">
    <source>
        <dbReference type="ARBA" id="ARBA00018586"/>
    </source>
</evidence>
<feature type="region of interest" description="Disordered" evidence="9">
    <location>
        <begin position="66"/>
        <end position="93"/>
    </location>
</feature>
<comment type="subcellular location">
    <subcellularLocation>
        <location evidence="1">Fimbrium</location>
    </subcellularLocation>
</comment>
<dbReference type="Pfam" id="PF26380">
    <property type="entry name" value="Pilin_Mycobact"/>
    <property type="match status" value="1"/>
</dbReference>
<evidence type="ECO:0000256" key="3">
    <source>
        <dbReference type="ARBA" id="ARBA00022729"/>
    </source>
</evidence>
<dbReference type="AlphaFoldDB" id="A0A7I9XPF0"/>
<evidence type="ECO:0000256" key="6">
    <source>
        <dbReference type="ARBA" id="ARBA00093784"/>
    </source>
</evidence>
<evidence type="ECO:0000313" key="12">
    <source>
        <dbReference type="Proteomes" id="UP000465263"/>
    </source>
</evidence>
<keyword evidence="12" id="KW-1185">Reference proteome</keyword>
<dbReference type="Proteomes" id="UP000465263">
    <property type="component" value="Unassembled WGS sequence"/>
</dbReference>
<feature type="signal peptide" evidence="10">
    <location>
        <begin position="1"/>
        <end position="31"/>
    </location>
</feature>
<keyword evidence="3 10" id="KW-0732">Signal</keyword>
<dbReference type="OrthoDB" id="4732178at2"/>
<accession>A0A7I9XPF0</accession>
<evidence type="ECO:0000256" key="9">
    <source>
        <dbReference type="SAM" id="MobiDB-lite"/>
    </source>
</evidence>
<proteinExistence type="inferred from homology"/>
<comment type="subunit">
    <text evidence="7">Forms a homomer composed of subunits assembled in a large structure.</text>
</comment>